<sequence>MILGHDILIEGIEQYVADVCANTSGVLDVDNLVVSIDPFTGGVMRKIDKKPPNHPKPTACVHHRRALRPDTSHVPLSRGESCTNGLASITAVTPTPRDVCACIISKHEVPPLRLLSVALRAATRQALPLVVIIVFPLGTAALDCFRRAMALVWTRHLRAMGVGAVTLPARTKTASSTASRVAELCLRLRAVKAFAIDGQLSMLPRAMAFLAPQTELIGIKPVLEEPTVRLPQPPPCQATFTPLIGAYGGPSYLTDLDTAWIDVIPELPPHEARDVALSIASRIPLALSAGSSLVPLSFVPFASPLQRDEVLAVTRDITCPAELSTHSKEALLRQIDVIASSDMSSNLFNQLIEHLRQTHVFPAVSGRALCHWGVMALATGQLDMTLNEWIEYDNRFALFANRDFAVREIFRRFLIGPSDAMMRAIYSSVESTLELWHVGMDTVRFVFPKDEMMTAKQYIKPG</sequence>
<comment type="caution">
    <text evidence="1">The sequence shown here is derived from an EMBL/GenBank/DDBJ whole genome shotgun (WGS) entry which is preliminary data.</text>
</comment>
<gene>
    <name evidence="1" type="ORF">J8273_4407</name>
</gene>
<organism evidence="1 2">
    <name type="scientific">Carpediemonas membranifera</name>
    <dbReference type="NCBI Taxonomy" id="201153"/>
    <lineage>
        <taxon>Eukaryota</taxon>
        <taxon>Metamonada</taxon>
        <taxon>Carpediemonas-like organisms</taxon>
        <taxon>Carpediemonas</taxon>
    </lineage>
</organism>
<evidence type="ECO:0000313" key="1">
    <source>
        <dbReference type="EMBL" id="KAG9394044.1"/>
    </source>
</evidence>
<dbReference type="AlphaFoldDB" id="A0A8J6DZS3"/>
<dbReference type="EMBL" id="JAHDYR010000017">
    <property type="protein sequence ID" value="KAG9394044.1"/>
    <property type="molecule type" value="Genomic_DNA"/>
</dbReference>
<name>A0A8J6DZS3_9EUKA</name>
<proteinExistence type="predicted"/>
<keyword evidence="2" id="KW-1185">Reference proteome</keyword>
<protein>
    <submittedName>
        <fullName evidence="1">Uncharacterized protein</fullName>
    </submittedName>
</protein>
<accession>A0A8J6DZS3</accession>
<reference evidence="1" key="1">
    <citation type="submission" date="2021-05" db="EMBL/GenBank/DDBJ databases">
        <title>A free-living protist that lacks canonical eukaryotic 1 DNA replication and segregation systems.</title>
        <authorList>
            <person name="Salas-Leiva D.E."/>
            <person name="Tromer E.C."/>
            <person name="Curtis B.A."/>
            <person name="Jerlstrom-Hultqvist J."/>
            <person name="Kolisko M."/>
            <person name="Yi Z."/>
            <person name="Salas-Leiva J.S."/>
            <person name="Gallot-Lavallee L."/>
            <person name="Kops G.J.P.L."/>
            <person name="Archibald J.M."/>
            <person name="Simpson A.G.B."/>
            <person name="Roger A.J."/>
        </authorList>
    </citation>
    <scope>NUCLEOTIDE SEQUENCE</scope>
    <source>
        <strain evidence="1">BICM</strain>
    </source>
</reference>
<evidence type="ECO:0000313" key="2">
    <source>
        <dbReference type="Proteomes" id="UP000717585"/>
    </source>
</evidence>
<dbReference type="Proteomes" id="UP000717585">
    <property type="component" value="Unassembled WGS sequence"/>
</dbReference>